<reference evidence="2" key="1">
    <citation type="submission" date="2020-08" db="EMBL/GenBank/DDBJ databases">
        <title>Genome sequencing and assembly of the red palm weevil Rhynchophorus ferrugineus.</title>
        <authorList>
            <person name="Dias G.B."/>
            <person name="Bergman C.M."/>
            <person name="Manee M."/>
        </authorList>
    </citation>
    <scope>NUCLEOTIDE SEQUENCE</scope>
    <source>
        <strain evidence="2">AA-2017</strain>
        <tissue evidence="2">Whole larva</tissue>
    </source>
</reference>
<feature type="region of interest" description="Disordered" evidence="1">
    <location>
        <begin position="12"/>
        <end position="44"/>
    </location>
</feature>
<evidence type="ECO:0000256" key="1">
    <source>
        <dbReference type="SAM" id="MobiDB-lite"/>
    </source>
</evidence>
<proteinExistence type="predicted"/>
<keyword evidence="3" id="KW-1185">Reference proteome</keyword>
<dbReference type="AlphaFoldDB" id="A0A834IJ85"/>
<evidence type="ECO:0000313" key="3">
    <source>
        <dbReference type="Proteomes" id="UP000625711"/>
    </source>
</evidence>
<protein>
    <submittedName>
        <fullName evidence="2">Uncharacterized protein</fullName>
    </submittedName>
</protein>
<organism evidence="2 3">
    <name type="scientific">Rhynchophorus ferrugineus</name>
    <name type="common">Red palm weevil</name>
    <name type="synonym">Curculio ferrugineus</name>
    <dbReference type="NCBI Taxonomy" id="354439"/>
    <lineage>
        <taxon>Eukaryota</taxon>
        <taxon>Metazoa</taxon>
        <taxon>Ecdysozoa</taxon>
        <taxon>Arthropoda</taxon>
        <taxon>Hexapoda</taxon>
        <taxon>Insecta</taxon>
        <taxon>Pterygota</taxon>
        <taxon>Neoptera</taxon>
        <taxon>Endopterygota</taxon>
        <taxon>Coleoptera</taxon>
        <taxon>Polyphaga</taxon>
        <taxon>Cucujiformia</taxon>
        <taxon>Curculionidae</taxon>
        <taxon>Dryophthorinae</taxon>
        <taxon>Rhynchophorus</taxon>
    </lineage>
</organism>
<dbReference type="Proteomes" id="UP000625711">
    <property type="component" value="Unassembled WGS sequence"/>
</dbReference>
<evidence type="ECO:0000313" key="2">
    <source>
        <dbReference type="EMBL" id="KAF7280804.1"/>
    </source>
</evidence>
<dbReference type="EMBL" id="JAACXV010000273">
    <property type="protein sequence ID" value="KAF7280804.1"/>
    <property type="molecule type" value="Genomic_DNA"/>
</dbReference>
<sequence length="107" mass="12199">MWIAAEFRLCQDDRSGDDGGTKQGRDLTSRREINDEKSKSEYDQKMIDHPSIPADTLMNNLDQIFSLASEEFARDLTNLISRVEKNKPPFTVGVVRPQKVDDQRSIA</sequence>
<comment type="caution">
    <text evidence="2">The sequence shown here is derived from an EMBL/GenBank/DDBJ whole genome shotgun (WGS) entry which is preliminary data.</text>
</comment>
<gene>
    <name evidence="2" type="ORF">GWI33_005467</name>
</gene>
<name>A0A834IJ85_RHYFE</name>
<accession>A0A834IJ85</accession>